<dbReference type="EMBL" id="FXAZ01000001">
    <property type="protein sequence ID" value="SMG12140.1"/>
    <property type="molecule type" value="Genomic_DNA"/>
</dbReference>
<dbReference type="Pfam" id="PF12438">
    <property type="entry name" value="DUF3679"/>
    <property type="match status" value="1"/>
</dbReference>
<gene>
    <name evidence="2" type="ORF">SAMN06295960_0310</name>
</gene>
<evidence type="ECO:0000256" key="1">
    <source>
        <dbReference type="SAM" id="Coils"/>
    </source>
</evidence>
<keyword evidence="1" id="KW-0175">Coiled coil</keyword>
<name>A0A1X7ID86_9BACL</name>
<accession>A0A1X7ID86</accession>
<reference evidence="2 3" key="1">
    <citation type="submission" date="2017-04" db="EMBL/GenBank/DDBJ databases">
        <authorList>
            <person name="Afonso C.L."/>
            <person name="Miller P.J."/>
            <person name="Scott M.A."/>
            <person name="Spackman E."/>
            <person name="Goraichik I."/>
            <person name="Dimitrov K.M."/>
            <person name="Suarez D.L."/>
            <person name="Swayne D.E."/>
        </authorList>
    </citation>
    <scope>NUCLEOTIDE SEQUENCE [LARGE SCALE GENOMIC DNA]</scope>
    <source>
        <strain evidence="2 3">11</strain>
    </source>
</reference>
<feature type="coiled-coil region" evidence="1">
    <location>
        <begin position="62"/>
        <end position="123"/>
    </location>
</feature>
<keyword evidence="3" id="KW-1185">Reference proteome</keyword>
<dbReference type="OrthoDB" id="2660342at2"/>
<dbReference type="InterPro" id="IPR020534">
    <property type="entry name" value="Uncharacterised_YqxA"/>
</dbReference>
<dbReference type="RefSeq" id="WP_085492593.1">
    <property type="nucleotide sequence ID" value="NZ_FXAZ01000001.1"/>
</dbReference>
<protein>
    <submittedName>
        <fullName evidence="2">Uncharacterized protein</fullName>
    </submittedName>
</protein>
<dbReference type="Proteomes" id="UP000193834">
    <property type="component" value="Unassembled WGS sequence"/>
</dbReference>
<proteinExistence type="predicted"/>
<evidence type="ECO:0000313" key="2">
    <source>
        <dbReference type="EMBL" id="SMG12140.1"/>
    </source>
</evidence>
<dbReference type="AlphaFoldDB" id="A0A1X7ID86"/>
<evidence type="ECO:0000313" key="3">
    <source>
        <dbReference type="Proteomes" id="UP000193834"/>
    </source>
</evidence>
<sequence>MKRYMTRLLALILFLCIGVFIGMELTQAGIERIQGPFEDTVMDRGSVPRTPDQENIKQAQQEQTKEEQLALADKELEELELRIKALREQKRQAGSEAWDDESIEQLARELQAKENELTLSAAEDAPVNKLADQTAGLLQHLSEAGIKAVVGMFGGLF</sequence>
<dbReference type="STRING" id="1852522.SAMN06295960_0310"/>
<organism evidence="2 3">
    <name type="scientific">Paenibacillus aquistagni</name>
    <dbReference type="NCBI Taxonomy" id="1852522"/>
    <lineage>
        <taxon>Bacteria</taxon>
        <taxon>Bacillati</taxon>
        <taxon>Bacillota</taxon>
        <taxon>Bacilli</taxon>
        <taxon>Bacillales</taxon>
        <taxon>Paenibacillaceae</taxon>
        <taxon>Paenibacillus</taxon>
    </lineage>
</organism>